<dbReference type="Proteomes" id="UP000199153">
    <property type="component" value="Unassembled WGS sequence"/>
</dbReference>
<dbReference type="PROSITE" id="PS51257">
    <property type="entry name" value="PROKAR_LIPOPROTEIN"/>
    <property type="match status" value="1"/>
</dbReference>
<dbReference type="OrthoDB" id="1143555at2"/>
<evidence type="ECO:0000313" key="2">
    <source>
        <dbReference type="Proteomes" id="UP000199153"/>
    </source>
</evidence>
<evidence type="ECO:0000313" key="1">
    <source>
        <dbReference type="EMBL" id="SFN38686.1"/>
    </source>
</evidence>
<dbReference type="InterPro" id="IPR025348">
    <property type="entry name" value="DUF4252"/>
</dbReference>
<dbReference type="EMBL" id="FOVL01000003">
    <property type="protein sequence ID" value="SFN38686.1"/>
    <property type="molecule type" value="Genomic_DNA"/>
</dbReference>
<accession>A0A1I4YKZ0</accession>
<sequence>MKNSGTFGFLVILMIMTSSCGNEPSIQEYYVENLENSNFVALDIPASLLANNQDLDKDQKQTLESIRKVNVLAYPLRDNEEVYQEEKVQLQEILKNDKYQLLMRYGSGFRKAEIYFTGDEDAVDEFILFGFDDSRGVGLARILGEDMQPQGMLNLLRSMEKGDLNLDGIRNIAQIFKGEVEVEIKEEY</sequence>
<dbReference type="RefSeq" id="WP_093406207.1">
    <property type="nucleotide sequence ID" value="NZ_FOVL01000003.1"/>
</dbReference>
<name>A0A1I4YKZ0_9FLAO</name>
<evidence type="ECO:0008006" key="3">
    <source>
        <dbReference type="Google" id="ProtNLM"/>
    </source>
</evidence>
<reference evidence="1 2" key="1">
    <citation type="submission" date="2016-10" db="EMBL/GenBank/DDBJ databases">
        <authorList>
            <person name="de Groot N.N."/>
        </authorList>
    </citation>
    <scope>NUCLEOTIDE SEQUENCE [LARGE SCALE GENOMIC DNA]</scope>
    <source>
        <strain evidence="1 2">DSM 17794</strain>
    </source>
</reference>
<keyword evidence="2" id="KW-1185">Reference proteome</keyword>
<dbReference type="Pfam" id="PF14060">
    <property type="entry name" value="DUF4252"/>
    <property type="match status" value="1"/>
</dbReference>
<dbReference type="AlphaFoldDB" id="A0A1I4YKZ0"/>
<dbReference type="STRING" id="287099.SAMN05660413_00818"/>
<protein>
    <recommendedName>
        <fullName evidence="3">DUF4252 domain-containing protein</fullName>
    </recommendedName>
</protein>
<proteinExistence type="predicted"/>
<organism evidence="1 2">
    <name type="scientific">Salegentibacter flavus</name>
    <dbReference type="NCBI Taxonomy" id="287099"/>
    <lineage>
        <taxon>Bacteria</taxon>
        <taxon>Pseudomonadati</taxon>
        <taxon>Bacteroidota</taxon>
        <taxon>Flavobacteriia</taxon>
        <taxon>Flavobacteriales</taxon>
        <taxon>Flavobacteriaceae</taxon>
        <taxon>Salegentibacter</taxon>
    </lineage>
</organism>
<gene>
    <name evidence="1" type="ORF">SAMN05660413_00818</name>
</gene>